<dbReference type="HOGENOM" id="CLU_3254484_0_0_4"/>
<proteinExistence type="predicted"/>
<reference evidence="1 2" key="1">
    <citation type="submission" date="2011-02" db="EMBL/GenBank/DDBJ databases">
        <authorList>
            <person name="Muzny D."/>
            <person name="Qin X."/>
            <person name="Deng J."/>
            <person name="Jiang H."/>
            <person name="Liu Y."/>
            <person name="Qu J."/>
            <person name="Song X.-Z."/>
            <person name="Zhang L."/>
            <person name="Thornton R."/>
            <person name="Coyle M."/>
            <person name="Francisco L."/>
            <person name="Jackson L."/>
            <person name="Javaid M."/>
            <person name="Korchina V."/>
            <person name="Kovar C."/>
            <person name="Mata R."/>
            <person name="Mathew T."/>
            <person name="Ngo R."/>
            <person name="Nguyen L."/>
            <person name="Nguyen N."/>
            <person name="Okwuonu G."/>
            <person name="Ongeri F."/>
            <person name="Pham C."/>
            <person name="Simmons D."/>
            <person name="Wilczek-Boney K."/>
            <person name="Hale W."/>
            <person name="Jakkamsetti A."/>
            <person name="Pham P."/>
            <person name="Ruth R."/>
            <person name="San Lucas F."/>
            <person name="Warren J."/>
            <person name="Zhang J."/>
            <person name="Zhao Z."/>
            <person name="Zhou C."/>
            <person name="Zhu D."/>
            <person name="Lee S."/>
            <person name="Bess C."/>
            <person name="Blankenburg K."/>
            <person name="Forbes L."/>
            <person name="Fu Q."/>
            <person name="Gubbala S."/>
            <person name="Hirani K."/>
            <person name="Jayaseelan J.C."/>
            <person name="Lara F."/>
            <person name="Munidasa M."/>
            <person name="Palculict T."/>
            <person name="Patil S."/>
            <person name="Pu L.-L."/>
            <person name="Saada N."/>
            <person name="Tang L."/>
            <person name="Weissenberger G."/>
            <person name="Zhu Y."/>
            <person name="Hemphill L."/>
            <person name="Shang Y."/>
            <person name="Youmans B."/>
            <person name="Ayvaz T."/>
            <person name="Ross M."/>
            <person name="Santibanez J."/>
            <person name="Aqrawi P."/>
            <person name="Gross S."/>
            <person name="Joshi V."/>
            <person name="Fowler G."/>
            <person name="Nazareth L."/>
            <person name="Reid J."/>
            <person name="Worley K."/>
            <person name="Petrosino J."/>
            <person name="Highlander S."/>
            <person name="Gibbs R."/>
        </authorList>
    </citation>
    <scope>NUCLEOTIDE SEQUENCE [LARGE SCALE GENOMIC DNA]</scope>
    <source>
        <strain evidence="1 2">ATCC BAA-1200</strain>
    </source>
</reference>
<dbReference type="Proteomes" id="UP000004105">
    <property type="component" value="Unassembled WGS sequence"/>
</dbReference>
<dbReference type="EMBL" id="AFAY01000048">
    <property type="protein sequence ID" value="EGF08963.1"/>
    <property type="molecule type" value="Genomic_DNA"/>
</dbReference>
<dbReference type="AlphaFoldDB" id="F2BF91"/>
<organism evidence="1 2">
    <name type="scientific">Neisseria bacilliformis ATCC BAA-1200</name>
    <dbReference type="NCBI Taxonomy" id="888742"/>
    <lineage>
        <taxon>Bacteria</taxon>
        <taxon>Pseudomonadati</taxon>
        <taxon>Pseudomonadota</taxon>
        <taxon>Betaproteobacteria</taxon>
        <taxon>Neisseriales</taxon>
        <taxon>Neisseriaceae</taxon>
        <taxon>Neisseria</taxon>
    </lineage>
</organism>
<comment type="caution">
    <text evidence="1">The sequence shown here is derived from an EMBL/GenBank/DDBJ whole genome shotgun (WGS) entry which is preliminary data.</text>
</comment>
<protein>
    <submittedName>
        <fullName evidence="1">Uncharacterized protein</fullName>
    </submittedName>
</protein>
<evidence type="ECO:0000313" key="2">
    <source>
        <dbReference type="Proteomes" id="UP000004105"/>
    </source>
</evidence>
<name>F2BF91_9NEIS</name>
<keyword evidence="2" id="KW-1185">Reference proteome</keyword>
<accession>F2BF91</accession>
<gene>
    <name evidence="1" type="ORF">HMPREF9123_2398</name>
</gene>
<evidence type="ECO:0000313" key="1">
    <source>
        <dbReference type="EMBL" id="EGF08963.1"/>
    </source>
</evidence>
<sequence length="42" mass="4697">MHLGRMAALQNLAIVPLLPSFAPCPAANLHQRIPRSEMLNRF</sequence>